<feature type="domain" description="Adenylate kinase active site lid" evidence="5">
    <location>
        <begin position="136"/>
        <end position="171"/>
    </location>
</feature>
<keyword evidence="2" id="KW-0547">Nucleotide-binding</keyword>
<dbReference type="KEGG" id="acan:ACA1_157330"/>
<keyword evidence="1 4" id="KW-0808">Transferase</keyword>
<dbReference type="GO" id="GO:0005524">
    <property type="term" value="F:ATP binding"/>
    <property type="evidence" value="ECO:0007669"/>
    <property type="project" value="InterPro"/>
</dbReference>
<reference evidence="6 7" key="1">
    <citation type="journal article" date="2013" name="Genome Biol.">
        <title>Genome of Acanthamoeba castellanii highlights extensive lateral gene transfer and early evolution of tyrosine kinase signaling.</title>
        <authorList>
            <person name="Clarke M."/>
            <person name="Lohan A.J."/>
            <person name="Liu B."/>
            <person name="Lagkouvardos I."/>
            <person name="Roy S."/>
            <person name="Zafar N."/>
            <person name="Bertelli C."/>
            <person name="Schilde C."/>
            <person name="Kianianmomeni A."/>
            <person name="Burglin T.R."/>
            <person name="Frech C."/>
            <person name="Turcotte B."/>
            <person name="Kopec K.O."/>
            <person name="Synnott J.M."/>
            <person name="Choo C."/>
            <person name="Paponov I."/>
            <person name="Finkler A."/>
            <person name="Soon Heng Tan C."/>
            <person name="Hutchins A.P."/>
            <person name="Weinmeier T."/>
            <person name="Rattei T."/>
            <person name="Chu J.S."/>
            <person name="Gimenez G."/>
            <person name="Irimia M."/>
            <person name="Rigden D.J."/>
            <person name="Fitzpatrick D.A."/>
            <person name="Lorenzo-Morales J."/>
            <person name="Bateman A."/>
            <person name="Chiu C.H."/>
            <person name="Tang P."/>
            <person name="Hegemann P."/>
            <person name="Fromm H."/>
            <person name="Raoult D."/>
            <person name="Greub G."/>
            <person name="Miranda-Saavedra D."/>
            <person name="Chen N."/>
            <person name="Nash P."/>
            <person name="Ginger M.L."/>
            <person name="Horn M."/>
            <person name="Schaap P."/>
            <person name="Caler L."/>
            <person name="Loftus B."/>
        </authorList>
    </citation>
    <scope>NUCLEOTIDE SEQUENCE [LARGE SCALE GENOMIC DNA]</scope>
    <source>
        <strain evidence="6 7">Neff</strain>
    </source>
</reference>
<evidence type="ECO:0000256" key="4">
    <source>
        <dbReference type="RuleBase" id="RU003330"/>
    </source>
</evidence>
<evidence type="ECO:0000313" key="7">
    <source>
        <dbReference type="Proteomes" id="UP000011083"/>
    </source>
</evidence>
<keyword evidence="3 4" id="KW-0418">Kinase</keyword>
<dbReference type="InterPro" id="IPR006259">
    <property type="entry name" value="Adenyl_kin_sub"/>
</dbReference>
<sequence>MYGRSAVAGRAGSIKILRANCKGTQAERIERDYGLSQISTGQLLRAERDKKTPLGLVIEEKLTKGELVADDLMLDLVNNAVASHTNPKGWLLDGFPRTTAQAQMLKNLLDQIAKPITGVLYINVDKNVIAERLKDRYIHPGSGRTYNLQYNPPKVAGKDDVTGEPLVQREDDKPETVLSRLTVYEEKTRPVLDYYAQTGLLHTIDSPNSDVGYERIKKLMDQLLRHSTQLPSTDHPPAHLRCALGVATAATSHARWPPNRRR</sequence>
<protein>
    <submittedName>
        <fullName evidence="6">Adenylate kinase superfamily protein</fullName>
    </submittedName>
</protein>
<dbReference type="RefSeq" id="XP_004348469.1">
    <property type="nucleotide sequence ID" value="XM_004348419.1"/>
</dbReference>
<evidence type="ECO:0000256" key="2">
    <source>
        <dbReference type="ARBA" id="ARBA00022741"/>
    </source>
</evidence>
<organism evidence="6 7">
    <name type="scientific">Acanthamoeba castellanii (strain ATCC 30010 / Neff)</name>
    <dbReference type="NCBI Taxonomy" id="1257118"/>
    <lineage>
        <taxon>Eukaryota</taxon>
        <taxon>Amoebozoa</taxon>
        <taxon>Discosea</taxon>
        <taxon>Longamoebia</taxon>
        <taxon>Centramoebida</taxon>
        <taxon>Acanthamoebidae</taxon>
        <taxon>Acanthamoeba</taxon>
    </lineage>
</organism>
<dbReference type="Proteomes" id="UP000011083">
    <property type="component" value="Unassembled WGS sequence"/>
</dbReference>
<dbReference type="InterPro" id="IPR027417">
    <property type="entry name" value="P-loop_NTPase"/>
</dbReference>
<dbReference type="GO" id="GO:0004017">
    <property type="term" value="F:AMP kinase activity"/>
    <property type="evidence" value="ECO:0007669"/>
    <property type="project" value="InterPro"/>
</dbReference>
<dbReference type="VEuPathDB" id="AmoebaDB:ACA1_157330"/>
<dbReference type="STRING" id="1257118.L8HC98"/>
<dbReference type="HAMAP" id="MF_00235">
    <property type="entry name" value="Adenylate_kinase_Adk"/>
    <property type="match status" value="1"/>
</dbReference>
<dbReference type="InterPro" id="IPR033690">
    <property type="entry name" value="Adenylat_kinase_CS"/>
</dbReference>
<dbReference type="CDD" id="cd01428">
    <property type="entry name" value="ADK"/>
    <property type="match status" value="1"/>
</dbReference>
<dbReference type="GeneID" id="14922931"/>
<dbReference type="EMBL" id="KB007890">
    <property type="protein sequence ID" value="ELR22011.1"/>
    <property type="molecule type" value="Genomic_DNA"/>
</dbReference>
<dbReference type="OrthoDB" id="439792at2759"/>
<evidence type="ECO:0000313" key="6">
    <source>
        <dbReference type="EMBL" id="ELR22011.1"/>
    </source>
</evidence>
<keyword evidence="7" id="KW-1185">Reference proteome</keyword>
<dbReference type="InterPro" id="IPR007862">
    <property type="entry name" value="Adenylate_kinase_lid-dom"/>
</dbReference>
<name>L8HC98_ACACF</name>
<dbReference type="Pfam" id="PF05191">
    <property type="entry name" value="ADK_lid"/>
    <property type="match status" value="1"/>
</dbReference>
<evidence type="ECO:0000259" key="5">
    <source>
        <dbReference type="Pfam" id="PF05191"/>
    </source>
</evidence>
<dbReference type="SUPFAM" id="SSF52540">
    <property type="entry name" value="P-loop containing nucleoside triphosphate hydrolases"/>
    <property type="match status" value="1"/>
</dbReference>
<dbReference type="PRINTS" id="PR00094">
    <property type="entry name" value="ADENYLTKNASE"/>
</dbReference>
<evidence type="ECO:0000256" key="3">
    <source>
        <dbReference type="ARBA" id="ARBA00022777"/>
    </source>
</evidence>
<dbReference type="OMA" id="KLDMVIN"/>
<evidence type="ECO:0000256" key="1">
    <source>
        <dbReference type="ARBA" id="ARBA00022679"/>
    </source>
</evidence>
<dbReference type="PANTHER" id="PTHR23359">
    <property type="entry name" value="NUCLEOTIDE KINASE"/>
    <property type="match status" value="1"/>
</dbReference>
<comment type="similarity">
    <text evidence="4">Belongs to the adenylate kinase family.</text>
</comment>
<dbReference type="NCBIfam" id="TIGR01351">
    <property type="entry name" value="adk"/>
    <property type="match status" value="1"/>
</dbReference>
<dbReference type="PROSITE" id="PS00113">
    <property type="entry name" value="ADENYLATE_KINASE"/>
    <property type="match status" value="1"/>
</dbReference>
<proteinExistence type="inferred from homology"/>
<dbReference type="Pfam" id="PF00406">
    <property type="entry name" value="ADK"/>
    <property type="match status" value="1"/>
</dbReference>
<dbReference type="InterPro" id="IPR000850">
    <property type="entry name" value="Adenylat/UMP-CMP_kin"/>
</dbReference>
<dbReference type="FunFam" id="3.40.50.300:FF:000106">
    <property type="entry name" value="Adenylate kinase mitochondrial"/>
    <property type="match status" value="1"/>
</dbReference>
<dbReference type="AlphaFoldDB" id="L8HC98"/>
<accession>L8HC98</accession>
<gene>
    <name evidence="6" type="ORF">ACA1_157330</name>
</gene>
<dbReference type="Gene3D" id="3.40.50.300">
    <property type="entry name" value="P-loop containing nucleotide triphosphate hydrolases"/>
    <property type="match status" value="1"/>
</dbReference>